<comment type="caution">
    <text evidence="2">The sequence shown here is derived from an EMBL/GenBank/DDBJ whole genome shotgun (WGS) entry which is preliminary data.</text>
</comment>
<name>A0ABT0K5I4_9ACTN</name>
<evidence type="ECO:0000313" key="2">
    <source>
        <dbReference type="EMBL" id="MCK9879043.1"/>
    </source>
</evidence>
<gene>
    <name evidence="2" type="ORF">MXD59_25345</name>
</gene>
<protein>
    <submittedName>
        <fullName evidence="2">TIGR02677 family protein</fullName>
    </submittedName>
</protein>
<proteinExistence type="predicted"/>
<keyword evidence="3" id="KW-1185">Reference proteome</keyword>
<feature type="region of interest" description="Disordered" evidence="1">
    <location>
        <begin position="266"/>
        <end position="297"/>
    </location>
</feature>
<dbReference type="EMBL" id="JALKFT010000062">
    <property type="protein sequence ID" value="MCK9879043.1"/>
    <property type="molecule type" value="Genomic_DNA"/>
</dbReference>
<evidence type="ECO:0000256" key="1">
    <source>
        <dbReference type="SAM" id="MobiDB-lite"/>
    </source>
</evidence>
<reference evidence="2 3" key="1">
    <citation type="submission" date="2022-04" db="EMBL/GenBank/DDBJ databases">
        <title>Genome diversity in the genus Frankia.</title>
        <authorList>
            <person name="Carlos-Shanley C."/>
            <person name="Hahn D."/>
        </authorList>
    </citation>
    <scope>NUCLEOTIDE SEQUENCE [LARGE SCALE GENOMIC DNA]</scope>
    <source>
        <strain evidence="2 3">Ag45/Mut15</strain>
    </source>
</reference>
<dbReference type="Pfam" id="PF09660">
    <property type="entry name" value="DUF2397"/>
    <property type="match status" value="1"/>
</dbReference>
<dbReference type="NCBIfam" id="TIGR02677">
    <property type="entry name" value="TIGR02677 family protein"/>
    <property type="match status" value="1"/>
</dbReference>
<accession>A0ABT0K5I4</accession>
<evidence type="ECO:0000313" key="3">
    <source>
        <dbReference type="Proteomes" id="UP001201873"/>
    </source>
</evidence>
<dbReference type="InterPro" id="IPR013493">
    <property type="entry name" value="CHP02677"/>
</dbReference>
<sequence>MAGVATSERAGGRDRPANISRFGPFTHVTVEKAPLYRAIMGTFVRAKRRFNVHLRPEDVLEMLAREPGQDGDGLNGLDLGGITDVSAELRSLVDWGNLRGDPDTSRVTSVEDFNRPRFLYQLTPAGEAAETALETFDETLGRRGELQAVALSDIHSQLRALLALLAEPEIDAAKAHQLLRDLAGVFRGLADNAQAFMGSLQRTIDLHDADLDVFLAYKEQLIDYLQRFIRDLVVTSARIVDVLREIEEHDLSRLLRAVAEREARDAAPDLDYSSQPTPSQPTPSQPKLTRGKPTGPLANEVVGERLALWTERWEGLRHWFVGDRRHPPQSRLLRERARAAVPALLSVVLVLNERRSGRSDRSADFRALALWFAQAPNDDDAHRLWRVCFGLAPARHLTVDAATLEARDAEPVPASTPWSEAPPILVDIRLRRTGRYERRGAPNRVRDRAAERRLLAERLAAEEEVVRAARRQLATGEPVRLSELAELDDPTFRLFLAVLGDALARRRPGEISVVTSSADGTLSISLTPTDDGVIATVPTSAGRFTGPDHLLEIHDLLTATA</sequence>
<organism evidence="2 3">
    <name type="scientific">Frankia umida</name>
    <dbReference type="NCBI Taxonomy" id="573489"/>
    <lineage>
        <taxon>Bacteria</taxon>
        <taxon>Bacillati</taxon>
        <taxon>Actinomycetota</taxon>
        <taxon>Actinomycetes</taxon>
        <taxon>Frankiales</taxon>
        <taxon>Frankiaceae</taxon>
        <taxon>Frankia</taxon>
    </lineage>
</organism>
<dbReference type="Proteomes" id="UP001201873">
    <property type="component" value="Unassembled WGS sequence"/>
</dbReference>